<organism evidence="1">
    <name type="scientific">Loa loa</name>
    <name type="common">Eye worm</name>
    <name type="synonym">Filaria loa</name>
    <dbReference type="NCBI Taxonomy" id="7209"/>
    <lineage>
        <taxon>Eukaryota</taxon>
        <taxon>Metazoa</taxon>
        <taxon>Ecdysozoa</taxon>
        <taxon>Nematoda</taxon>
        <taxon>Chromadorea</taxon>
        <taxon>Rhabditida</taxon>
        <taxon>Spirurina</taxon>
        <taxon>Spiruromorpha</taxon>
        <taxon>Filarioidea</taxon>
        <taxon>Onchocercidae</taxon>
        <taxon>Loa</taxon>
    </lineage>
</organism>
<accession>A0A1S0TL56</accession>
<dbReference type="KEGG" id="loa:LOAG_12739"/>
<dbReference type="EMBL" id="JH712819">
    <property type="protein sequence ID" value="EFO15770.1"/>
    <property type="molecule type" value="Genomic_DNA"/>
</dbReference>
<dbReference type="GeneID" id="9950205"/>
<dbReference type="AlphaFoldDB" id="A0A1S0TL56"/>
<sequence length="105" mass="11611">MPTKCSLSVILSFSFASNMSIESKDEKITIWIDNGDKKAELHTKTPCCDTNSTLDGSIAAANELSLYAGHKSLPLITAFFKSFNVQNVDDNKDVQKKCTDNMFIK</sequence>
<dbReference type="CTD" id="9950205"/>
<reference evidence="1" key="1">
    <citation type="submission" date="2012-04" db="EMBL/GenBank/DDBJ databases">
        <title>The Genome Sequence of Loa loa.</title>
        <authorList>
            <consortium name="The Broad Institute Genome Sequencing Platform"/>
            <consortium name="Broad Institute Genome Sequencing Center for Infectious Disease"/>
            <person name="Nutman T.B."/>
            <person name="Fink D.L."/>
            <person name="Russ C."/>
            <person name="Young S."/>
            <person name="Zeng Q."/>
            <person name="Gargeya S."/>
            <person name="Alvarado L."/>
            <person name="Berlin A."/>
            <person name="Chapman S.B."/>
            <person name="Chen Z."/>
            <person name="Freedman E."/>
            <person name="Gellesch M."/>
            <person name="Goldberg J."/>
            <person name="Griggs A."/>
            <person name="Gujja S."/>
            <person name="Heilman E.R."/>
            <person name="Heiman D."/>
            <person name="Howarth C."/>
            <person name="Mehta T."/>
            <person name="Neiman D."/>
            <person name="Pearson M."/>
            <person name="Roberts A."/>
            <person name="Saif S."/>
            <person name="Shea T."/>
            <person name="Shenoy N."/>
            <person name="Sisk P."/>
            <person name="Stolte C."/>
            <person name="Sykes S."/>
            <person name="White J."/>
            <person name="Yandava C."/>
            <person name="Haas B."/>
            <person name="Henn M.R."/>
            <person name="Nusbaum C."/>
            <person name="Birren B."/>
        </authorList>
    </citation>
    <scope>NUCLEOTIDE SEQUENCE [LARGE SCALE GENOMIC DNA]</scope>
</reference>
<proteinExistence type="predicted"/>
<name>A0A1S0TL56_LOALO</name>
<protein>
    <submittedName>
        <fullName evidence="1">Uncharacterized protein</fullName>
    </submittedName>
</protein>
<dbReference type="RefSeq" id="XP_003148299.1">
    <property type="nucleotide sequence ID" value="XM_003148251.1"/>
</dbReference>
<dbReference type="InParanoid" id="A0A1S0TL56"/>
<gene>
    <name evidence="1" type="ORF">LOAG_12739</name>
</gene>
<evidence type="ECO:0000313" key="1">
    <source>
        <dbReference type="EMBL" id="EFO15770.1"/>
    </source>
</evidence>